<keyword evidence="4" id="KW-1003">Cell membrane</keyword>
<evidence type="ECO:0000256" key="4">
    <source>
        <dbReference type="ARBA" id="ARBA00022475"/>
    </source>
</evidence>
<evidence type="ECO:0000256" key="8">
    <source>
        <dbReference type="ARBA" id="ARBA00023136"/>
    </source>
</evidence>
<dbReference type="PANTHER" id="PTHR32507">
    <property type="entry name" value="NA(+)/H(+) ANTIPORTER 1"/>
    <property type="match status" value="1"/>
</dbReference>
<feature type="transmembrane region" description="Helical" evidence="9">
    <location>
        <begin position="252"/>
        <end position="268"/>
    </location>
</feature>
<keyword evidence="2" id="KW-0813">Transport</keyword>
<keyword evidence="5 9" id="KW-0812">Transmembrane</keyword>
<organism evidence="11 12">
    <name type="scientific">Kineococcus xinjiangensis</name>
    <dbReference type="NCBI Taxonomy" id="512762"/>
    <lineage>
        <taxon>Bacteria</taxon>
        <taxon>Bacillati</taxon>
        <taxon>Actinomycetota</taxon>
        <taxon>Actinomycetes</taxon>
        <taxon>Kineosporiales</taxon>
        <taxon>Kineosporiaceae</taxon>
        <taxon>Kineococcus</taxon>
    </lineage>
</organism>
<feature type="transmembrane region" description="Helical" evidence="9">
    <location>
        <begin position="308"/>
        <end position="327"/>
    </location>
</feature>
<comment type="subcellular location">
    <subcellularLocation>
        <location evidence="1">Cell membrane</location>
        <topology evidence="1">Multi-pass membrane protein</topology>
    </subcellularLocation>
</comment>
<keyword evidence="3" id="KW-0050">Antiport</keyword>
<comment type="caution">
    <text evidence="11">The sequence shown here is derived from an EMBL/GenBank/DDBJ whole genome shotgun (WGS) entry which is preliminary data.</text>
</comment>
<evidence type="ECO:0000313" key="12">
    <source>
        <dbReference type="Proteomes" id="UP000239485"/>
    </source>
</evidence>
<dbReference type="InterPro" id="IPR038770">
    <property type="entry name" value="Na+/solute_symporter_sf"/>
</dbReference>
<feature type="transmembrane region" description="Helical" evidence="9">
    <location>
        <begin position="280"/>
        <end position="302"/>
    </location>
</feature>
<feature type="transmembrane region" description="Helical" evidence="9">
    <location>
        <begin position="339"/>
        <end position="357"/>
    </location>
</feature>
<dbReference type="Pfam" id="PF00999">
    <property type="entry name" value="Na_H_Exchanger"/>
    <property type="match status" value="1"/>
</dbReference>
<feature type="transmembrane region" description="Helical" evidence="9">
    <location>
        <begin position="6"/>
        <end position="22"/>
    </location>
</feature>
<feature type="transmembrane region" description="Helical" evidence="9">
    <location>
        <begin position="93"/>
        <end position="115"/>
    </location>
</feature>
<dbReference type="PANTHER" id="PTHR32507:SF8">
    <property type="entry name" value="CNH1P"/>
    <property type="match status" value="1"/>
</dbReference>
<keyword evidence="8 9" id="KW-0472">Membrane</keyword>
<feature type="domain" description="Cation/H+ exchanger transmembrane" evidence="10">
    <location>
        <begin position="15"/>
        <end position="390"/>
    </location>
</feature>
<evidence type="ECO:0000256" key="2">
    <source>
        <dbReference type="ARBA" id="ARBA00022448"/>
    </source>
</evidence>
<dbReference type="Proteomes" id="UP000239485">
    <property type="component" value="Unassembled WGS sequence"/>
</dbReference>
<dbReference type="GO" id="GO:0015297">
    <property type="term" value="F:antiporter activity"/>
    <property type="evidence" value="ECO:0007669"/>
    <property type="project" value="UniProtKB-KW"/>
</dbReference>
<feature type="transmembrane region" description="Helical" evidence="9">
    <location>
        <begin position="230"/>
        <end position="246"/>
    </location>
</feature>
<protein>
    <submittedName>
        <fullName evidence="11">NhaP-type Na+/H+ or K+/H+ antiporter</fullName>
    </submittedName>
</protein>
<reference evidence="11 12" key="1">
    <citation type="submission" date="2018-02" db="EMBL/GenBank/DDBJ databases">
        <title>Genomic Encyclopedia of Archaeal and Bacterial Type Strains, Phase II (KMG-II): from individual species to whole genera.</title>
        <authorList>
            <person name="Goeker M."/>
        </authorList>
    </citation>
    <scope>NUCLEOTIDE SEQUENCE [LARGE SCALE GENOMIC DNA]</scope>
    <source>
        <strain evidence="11 12">DSM 22857</strain>
    </source>
</reference>
<evidence type="ECO:0000256" key="9">
    <source>
        <dbReference type="SAM" id="Phobius"/>
    </source>
</evidence>
<evidence type="ECO:0000256" key="6">
    <source>
        <dbReference type="ARBA" id="ARBA00022989"/>
    </source>
</evidence>
<dbReference type="Gene3D" id="1.20.1530.20">
    <property type="match status" value="1"/>
</dbReference>
<dbReference type="AlphaFoldDB" id="A0A2S6IF81"/>
<keyword evidence="12" id="KW-1185">Reference proteome</keyword>
<evidence type="ECO:0000256" key="3">
    <source>
        <dbReference type="ARBA" id="ARBA00022449"/>
    </source>
</evidence>
<keyword evidence="7" id="KW-0406">Ion transport</keyword>
<dbReference type="GO" id="GO:0005886">
    <property type="term" value="C:plasma membrane"/>
    <property type="evidence" value="ECO:0007669"/>
    <property type="project" value="UniProtKB-SubCell"/>
</dbReference>
<evidence type="ECO:0000256" key="5">
    <source>
        <dbReference type="ARBA" id="ARBA00022692"/>
    </source>
</evidence>
<dbReference type="RefSeq" id="WP_104434230.1">
    <property type="nucleotide sequence ID" value="NZ_PTJD01000012.1"/>
</dbReference>
<evidence type="ECO:0000259" key="10">
    <source>
        <dbReference type="Pfam" id="PF00999"/>
    </source>
</evidence>
<dbReference type="GO" id="GO:1902600">
    <property type="term" value="P:proton transmembrane transport"/>
    <property type="evidence" value="ECO:0007669"/>
    <property type="project" value="InterPro"/>
</dbReference>
<dbReference type="InterPro" id="IPR006153">
    <property type="entry name" value="Cation/H_exchanger_TM"/>
</dbReference>
<name>A0A2S6IF81_9ACTN</name>
<dbReference type="EMBL" id="PTJD01000012">
    <property type="protein sequence ID" value="PPK92874.1"/>
    <property type="molecule type" value="Genomic_DNA"/>
</dbReference>
<accession>A0A2S6IF81</accession>
<keyword evidence="6 9" id="KW-1133">Transmembrane helix</keyword>
<sequence>MHQLYLVYAVAGVASLLLALVSRRIRHLPLTEPLVALLLGILVGPALLGLVHVEDRTRDLLLLEGSRLLLAFSVMAAALRFQAGSLRPVLRAVVVLLAVVMPVAALAAGAAALLLGLPLALALLVGACLSPTDPVLAASVVSGEPAEERLPERVRQVLTTESGANDGLALPVVGLAVAAVLPHTTPVDAVGRLAWEVLGGSLVGVVLGVLAGIGLNLATKERDLAGGPELVYTLLLAVAVLGVSRLAQTDGVLAAFLAGLAYNWWVGDRERESESKVDEAVNRYAVLPLFLLLGAVLPWAHWAEFGPAAALFVVAVLLLRRLPWVLLLKRPVGLSTRDAVFAGWFGPMGVSAVFYLAHSTHQGVHDERLFAAGTLAIAASVVAFGVSAAPGTRAYAGVAEREDAGAAR</sequence>
<evidence type="ECO:0000313" key="11">
    <source>
        <dbReference type="EMBL" id="PPK92874.1"/>
    </source>
</evidence>
<dbReference type="OrthoDB" id="4174405at2"/>
<feature type="transmembrane region" description="Helical" evidence="9">
    <location>
        <begin position="34"/>
        <end position="53"/>
    </location>
</feature>
<evidence type="ECO:0000256" key="7">
    <source>
        <dbReference type="ARBA" id="ARBA00023065"/>
    </source>
</evidence>
<feature type="transmembrane region" description="Helical" evidence="9">
    <location>
        <begin position="369"/>
        <end position="389"/>
    </location>
</feature>
<gene>
    <name evidence="11" type="ORF">CLV92_11247</name>
</gene>
<feature type="transmembrane region" description="Helical" evidence="9">
    <location>
        <begin position="65"/>
        <end position="81"/>
    </location>
</feature>
<feature type="transmembrane region" description="Helical" evidence="9">
    <location>
        <begin position="193"/>
        <end position="218"/>
    </location>
</feature>
<proteinExistence type="predicted"/>
<evidence type="ECO:0000256" key="1">
    <source>
        <dbReference type="ARBA" id="ARBA00004651"/>
    </source>
</evidence>